<sequence>MVSPSACPTKDFNRISLCLDIHAFTRRLRIAEWFRPQTPDTPTGNAKQSLKKSSWTPPNGRNKTLDAVISKTDKELGSFLTTSNNTSNNKRSNLSTGERKALKELIKDTAITIKPADKGGALVIMNTLNYINEAETQLKNEEFYRPLLPRKL</sequence>
<protein>
    <submittedName>
        <fullName evidence="2">Uncharacterized protein</fullName>
    </submittedName>
</protein>
<dbReference type="Proteomes" id="UP001152320">
    <property type="component" value="Chromosome 2"/>
</dbReference>
<evidence type="ECO:0000313" key="3">
    <source>
        <dbReference type="Proteomes" id="UP001152320"/>
    </source>
</evidence>
<dbReference type="AlphaFoldDB" id="A0A9Q1CNI6"/>
<reference evidence="2" key="1">
    <citation type="submission" date="2021-10" db="EMBL/GenBank/DDBJ databases">
        <title>Tropical sea cucumber genome reveals ecological adaptation and Cuvierian tubules defense mechanism.</title>
        <authorList>
            <person name="Chen T."/>
        </authorList>
    </citation>
    <scope>NUCLEOTIDE SEQUENCE</scope>
    <source>
        <strain evidence="2">Nanhai2018</strain>
        <tissue evidence="2">Muscle</tissue>
    </source>
</reference>
<gene>
    <name evidence="2" type="ORF">HOLleu_06726</name>
</gene>
<comment type="caution">
    <text evidence="2">The sequence shown here is derived from an EMBL/GenBank/DDBJ whole genome shotgun (WGS) entry which is preliminary data.</text>
</comment>
<organism evidence="2 3">
    <name type="scientific">Holothuria leucospilota</name>
    <name type="common">Black long sea cucumber</name>
    <name type="synonym">Mertensiothuria leucospilota</name>
    <dbReference type="NCBI Taxonomy" id="206669"/>
    <lineage>
        <taxon>Eukaryota</taxon>
        <taxon>Metazoa</taxon>
        <taxon>Echinodermata</taxon>
        <taxon>Eleutherozoa</taxon>
        <taxon>Echinozoa</taxon>
        <taxon>Holothuroidea</taxon>
        <taxon>Aspidochirotacea</taxon>
        <taxon>Aspidochirotida</taxon>
        <taxon>Holothuriidae</taxon>
        <taxon>Holothuria</taxon>
    </lineage>
</organism>
<keyword evidence="3" id="KW-1185">Reference proteome</keyword>
<proteinExistence type="predicted"/>
<accession>A0A9Q1CNI6</accession>
<feature type="compositionally biased region" description="Polar residues" evidence="1">
    <location>
        <begin position="38"/>
        <end position="62"/>
    </location>
</feature>
<dbReference type="EMBL" id="JAIZAY010000002">
    <property type="protein sequence ID" value="KAJ8047674.1"/>
    <property type="molecule type" value="Genomic_DNA"/>
</dbReference>
<feature type="region of interest" description="Disordered" evidence="1">
    <location>
        <begin position="35"/>
        <end position="63"/>
    </location>
</feature>
<name>A0A9Q1CNI6_HOLLE</name>
<evidence type="ECO:0000256" key="1">
    <source>
        <dbReference type="SAM" id="MobiDB-lite"/>
    </source>
</evidence>
<evidence type="ECO:0000313" key="2">
    <source>
        <dbReference type="EMBL" id="KAJ8047674.1"/>
    </source>
</evidence>
<dbReference type="OrthoDB" id="9908549at2759"/>